<dbReference type="PaxDb" id="3218-PP1S373_42V6.1"/>
<dbReference type="Gene3D" id="6.10.250.3170">
    <property type="match status" value="1"/>
</dbReference>
<feature type="compositionally biased region" description="Gly residues" evidence="1">
    <location>
        <begin position="61"/>
        <end position="81"/>
    </location>
</feature>
<feature type="region of interest" description="Disordered" evidence="1">
    <location>
        <begin position="125"/>
        <end position="149"/>
    </location>
</feature>
<proteinExistence type="predicted"/>
<reference evidence="2 4" key="1">
    <citation type="journal article" date="2008" name="Science">
        <title>The Physcomitrella genome reveals evolutionary insights into the conquest of land by plants.</title>
        <authorList>
            <person name="Rensing S."/>
            <person name="Lang D."/>
            <person name="Zimmer A."/>
            <person name="Terry A."/>
            <person name="Salamov A."/>
            <person name="Shapiro H."/>
            <person name="Nishiyama T."/>
            <person name="Perroud P.-F."/>
            <person name="Lindquist E."/>
            <person name="Kamisugi Y."/>
            <person name="Tanahashi T."/>
            <person name="Sakakibara K."/>
            <person name="Fujita T."/>
            <person name="Oishi K."/>
            <person name="Shin-I T."/>
            <person name="Kuroki Y."/>
            <person name="Toyoda A."/>
            <person name="Suzuki Y."/>
            <person name="Hashimoto A."/>
            <person name="Yamaguchi K."/>
            <person name="Sugano A."/>
            <person name="Kohara Y."/>
            <person name="Fujiyama A."/>
            <person name="Anterola A."/>
            <person name="Aoki S."/>
            <person name="Ashton N."/>
            <person name="Barbazuk W.B."/>
            <person name="Barker E."/>
            <person name="Bennetzen J."/>
            <person name="Bezanilla M."/>
            <person name="Blankenship R."/>
            <person name="Cho S.H."/>
            <person name="Dutcher S."/>
            <person name="Estelle M."/>
            <person name="Fawcett J.A."/>
            <person name="Gundlach H."/>
            <person name="Hanada K."/>
            <person name="Heyl A."/>
            <person name="Hicks K.A."/>
            <person name="Hugh J."/>
            <person name="Lohr M."/>
            <person name="Mayer K."/>
            <person name="Melkozernov A."/>
            <person name="Murata T."/>
            <person name="Nelson D."/>
            <person name="Pils B."/>
            <person name="Prigge M."/>
            <person name="Reiss B."/>
            <person name="Renner T."/>
            <person name="Rombauts S."/>
            <person name="Rushton P."/>
            <person name="Sanderfoot A."/>
            <person name="Schween G."/>
            <person name="Shiu S.-H."/>
            <person name="Stueber K."/>
            <person name="Theodoulou F.L."/>
            <person name="Tu H."/>
            <person name="Van de Peer Y."/>
            <person name="Verrier P.J."/>
            <person name="Waters E."/>
            <person name="Wood A."/>
            <person name="Yang L."/>
            <person name="Cove D."/>
            <person name="Cuming A."/>
            <person name="Hasebe M."/>
            <person name="Lucas S."/>
            <person name="Mishler D.B."/>
            <person name="Reski R."/>
            <person name="Grigoriev I."/>
            <person name="Quatrano R.S."/>
            <person name="Boore J.L."/>
        </authorList>
    </citation>
    <scope>NUCLEOTIDE SEQUENCE [LARGE SCALE GENOMIC DNA]</scope>
    <source>
        <strain evidence="3 4">cv. Gransden 2004</strain>
    </source>
</reference>
<dbReference type="AlphaFoldDB" id="A0A2K1ISB1"/>
<dbReference type="PANTHER" id="PTHR34057">
    <property type="entry name" value="ELONGATION FACTOR"/>
    <property type="match status" value="1"/>
</dbReference>
<dbReference type="EnsemblPlants" id="Pp3c21_16780V3.1">
    <property type="protein sequence ID" value="Pp3c21_16780V3.1"/>
    <property type="gene ID" value="Pp3c21_16780"/>
</dbReference>
<reference evidence="2 4" key="2">
    <citation type="journal article" date="2018" name="Plant J.">
        <title>The Physcomitrella patens chromosome-scale assembly reveals moss genome structure and evolution.</title>
        <authorList>
            <person name="Lang D."/>
            <person name="Ullrich K.K."/>
            <person name="Murat F."/>
            <person name="Fuchs J."/>
            <person name="Jenkins J."/>
            <person name="Haas F.B."/>
            <person name="Piednoel M."/>
            <person name="Gundlach H."/>
            <person name="Van Bel M."/>
            <person name="Meyberg R."/>
            <person name="Vives C."/>
            <person name="Morata J."/>
            <person name="Symeonidi A."/>
            <person name="Hiss M."/>
            <person name="Muchero W."/>
            <person name="Kamisugi Y."/>
            <person name="Saleh O."/>
            <person name="Blanc G."/>
            <person name="Decker E.L."/>
            <person name="van Gessel N."/>
            <person name="Grimwood J."/>
            <person name="Hayes R.D."/>
            <person name="Graham S.W."/>
            <person name="Gunter L.E."/>
            <person name="McDaniel S.F."/>
            <person name="Hoernstein S.N.W."/>
            <person name="Larsson A."/>
            <person name="Li F.W."/>
            <person name="Perroud P.F."/>
            <person name="Phillips J."/>
            <person name="Ranjan P."/>
            <person name="Rokshar D.S."/>
            <person name="Rothfels C.J."/>
            <person name="Schneider L."/>
            <person name="Shu S."/>
            <person name="Stevenson D.W."/>
            <person name="Thummler F."/>
            <person name="Tillich M."/>
            <person name="Villarreal Aguilar J.C."/>
            <person name="Widiez T."/>
            <person name="Wong G.K."/>
            <person name="Wymore A."/>
            <person name="Zhang Y."/>
            <person name="Zimmer A.D."/>
            <person name="Quatrano R.S."/>
            <person name="Mayer K.F.X."/>
            <person name="Goodstein D."/>
            <person name="Casacuberta J.M."/>
            <person name="Vandepoele K."/>
            <person name="Reski R."/>
            <person name="Cuming A.C."/>
            <person name="Tuskan G.A."/>
            <person name="Maumus F."/>
            <person name="Salse J."/>
            <person name="Schmutz J."/>
            <person name="Rensing S.A."/>
        </authorList>
    </citation>
    <scope>NUCLEOTIDE SEQUENCE [LARGE SCALE GENOMIC DNA]</scope>
    <source>
        <strain evidence="3 4">cv. Gransden 2004</strain>
    </source>
</reference>
<feature type="compositionally biased region" description="Low complexity" evidence="1">
    <location>
        <begin position="29"/>
        <end position="44"/>
    </location>
</feature>
<evidence type="ECO:0000313" key="2">
    <source>
        <dbReference type="EMBL" id="PNR32167.1"/>
    </source>
</evidence>
<organism evidence="2">
    <name type="scientific">Physcomitrium patens</name>
    <name type="common">Spreading-leaved earth moss</name>
    <name type="synonym">Physcomitrella patens</name>
    <dbReference type="NCBI Taxonomy" id="3218"/>
    <lineage>
        <taxon>Eukaryota</taxon>
        <taxon>Viridiplantae</taxon>
        <taxon>Streptophyta</taxon>
        <taxon>Embryophyta</taxon>
        <taxon>Bryophyta</taxon>
        <taxon>Bryophytina</taxon>
        <taxon>Bryopsida</taxon>
        <taxon>Funariidae</taxon>
        <taxon>Funariales</taxon>
        <taxon>Funariaceae</taxon>
        <taxon>Physcomitrium</taxon>
    </lineage>
</organism>
<feature type="region of interest" description="Disordered" evidence="1">
    <location>
        <begin position="206"/>
        <end position="251"/>
    </location>
</feature>
<protein>
    <submittedName>
        <fullName evidence="2 3">Uncharacterized protein</fullName>
    </submittedName>
</protein>
<name>A0A2K1ISB1_PHYPA</name>
<dbReference type="Proteomes" id="UP000006727">
    <property type="component" value="Chromosome 21"/>
</dbReference>
<dbReference type="EMBL" id="ABEU02000021">
    <property type="protein sequence ID" value="PNR32167.1"/>
    <property type="molecule type" value="Genomic_DNA"/>
</dbReference>
<dbReference type="Gramene" id="Pp3c21_16780V3.1">
    <property type="protein sequence ID" value="Pp3c21_16780V3.1"/>
    <property type="gene ID" value="Pp3c21_16780"/>
</dbReference>
<feature type="region of interest" description="Disordered" evidence="1">
    <location>
        <begin position="22"/>
        <end position="81"/>
    </location>
</feature>
<evidence type="ECO:0000256" key="1">
    <source>
        <dbReference type="SAM" id="MobiDB-lite"/>
    </source>
</evidence>
<feature type="region of interest" description="Disordered" evidence="1">
    <location>
        <begin position="263"/>
        <end position="299"/>
    </location>
</feature>
<accession>A0A2K1ISB1</accession>
<sequence>MEQLLWQVEALQVRVKKQKHLLRKEAAARKSSAPSESPRAAPGAGQKGKASVAAVASPRGVGRGGVASWSGGGLGRTSSGGGLVRRKASDYDISNMVMPVNVGGMFVEQVRHVDIETPMWRVVDDASPGTQRAEESSSEEEIEEEDYRSRHAAMETVEKQQRYMPAQRRSGGDIQTVGKGKLKVVGVGKGGVQMGVEGSSAGLGVASGASPGAMVREGDSVPKRQRSSRNSGRRAGVSIGSVPAAPGGSVESMVVKWEAVKRVERDPDTGADGELSGLDSRDVGGGWAEDRLGVDRMDG</sequence>
<gene>
    <name evidence="3" type="primary">LOC112273889</name>
    <name evidence="2" type="ORF">PHYPA_026292</name>
</gene>
<feature type="compositionally biased region" description="Basic and acidic residues" evidence="1">
    <location>
        <begin position="288"/>
        <end position="299"/>
    </location>
</feature>
<evidence type="ECO:0000313" key="4">
    <source>
        <dbReference type="Proteomes" id="UP000006727"/>
    </source>
</evidence>
<reference evidence="3" key="3">
    <citation type="submission" date="2020-12" db="UniProtKB">
        <authorList>
            <consortium name="EnsemblPlants"/>
        </authorList>
    </citation>
    <scope>IDENTIFICATION</scope>
</reference>
<dbReference type="OrthoDB" id="21648at2759"/>
<feature type="compositionally biased region" description="Acidic residues" evidence="1">
    <location>
        <begin position="136"/>
        <end position="146"/>
    </location>
</feature>
<keyword evidence="4" id="KW-1185">Reference proteome</keyword>
<evidence type="ECO:0000313" key="3">
    <source>
        <dbReference type="EnsemblPlants" id="Pp3c21_16780V3.1"/>
    </source>
</evidence>
<dbReference type="PANTHER" id="PTHR34057:SF1">
    <property type="entry name" value="ELONGATION FACTOR"/>
    <property type="match status" value="1"/>
</dbReference>